<keyword evidence="7" id="KW-1133">Transmembrane helix</keyword>
<evidence type="ECO:0000256" key="6">
    <source>
        <dbReference type="ARBA" id="ARBA00022692"/>
    </source>
</evidence>
<proteinExistence type="inferred from homology"/>
<evidence type="ECO:0000256" key="10">
    <source>
        <dbReference type="SAM" id="Coils"/>
    </source>
</evidence>
<evidence type="ECO:0000256" key="3">
    <source>
        <dbReference type="ARBA" id="ARBA00022448"/>
    </source>
</evidence>
<organism evidence="13 14">
    <name type="scientific">Paracoccus isoporae</name>
    <dbReference type="NCBI Taxonomy" id="591205"/>
    <lineage>
        <taxon>Bacteria</taxon>
        <taxon>Pseudomonadati</taxon>
        <taxon>Pseudomonadota</taxon>
        <taxon>Alphaproteobacteria</taxon>
        <taxon>Rhodobacterales</taxon>
        <taxon>Paracoccaceae</taxon>
        <taxon>Paracoccus</taxon>
    </lineage>
</organism>
<keyword evidence="3 9" id="KW-0813">Transport</keyword>
<dbReference type="PANTHER" id="PTHR30386">
    <property type="entry name" value="MEMBRANE FUSION SUBUNIT OF EMRAB-TOLC MULTIDRUG EFFLUX PUMP"/>
    <property type="match status" value="1"/>
</dbReference>
<evidence type="ECO:0000259" key="12">
    <source>
        <dbReference type="Pfam" id="PF26002"/>
    </source>
</evidence>
<evidence type="ECO:0000256" key="1">
    <source>
        <dbReference type="ARBA" id="ARBA00004377"/>
    </source>
</evidence>
<feature type="domain" description="AprE-like beta-barrel" evidence="12">
    <location>
        <begin position="324"/>
        <end position="412"/>
    </location>
</feature>
<dbReference type="OrthoDB" id="9810980at2"/>
<dbReference type="RefSeq" id="WP_090523597.1">
    <property type="nucleotide sequence ID" value="NZ_FNAH01000005.1"/>
</dbReference>
<comment type="similarity">
    <text evidence="2 9">Belongs to the membrane fusion protein (MFP) (TC 8.A.1) family.</text>
</comment>
<dbReference type="Pfam" id="PF25994">
    <property type="entry name" value="HH_AprE"/>
    <property type="match status" value="1"/>
</dbReference>
<dbReference type="AlphaFoldDB" id="A0A1G7BV69"/>
<evidence type="ECO:0000313" key="14">
    <source>
        <dbReference type="Proteomes" id="UP000199344"/>
    </source>
</evidence>
<dbReference type="Gene3D" id="2.40.50.100">
    <property type="match status" value="1"/>
</dbReference>
<keyword evidence="10" id="KW-0175">Coiled coil</keyword>
<accession>A0A1G7BV69</accession>
<keyword evidence="14" id="KW-1185">Reference proteome</keyword>
<dbReference type="PRINTS" id="PR01490">
    <property type="entry name" value="RTXTOXIND"/>
</dbReference>
<keyword evidence="4 9" id="KW-1003">Cell membrane</keyword>
<dbReference type="InterPro" id="IPR050739">
    <property type="entry name" value="MFP"/>
</dbReference>
<evidence type="ECO:0000259" key="11">
    <source>
        <dbReference type="Pfam" id="PF25994"/>
    </source>
</evidence>
<evidence type="ECO:0000256" key="8">
    <source>
        <dbReference type="ARBA" id="ARBA00023136"/>
    </source>
</evidence>
<dbReference type="InterPro" id="IPR058781">
    <property type="entry name" value="HH_AprE-like"/>
</dbReference>
<feature type="domain" description="AprE-like long alpha-helical hairpin" evidence="11">
    <location>
        <begin position="93"/>
        <end position="282"/>
    </location>
</feature>
<dbReference type="SUPFAM" id="SSF111369">
    <property type="entry name" value="HlyD-like secretion proteins"/>
    <property type="match status" value="1"/>
</dbReference>
<dbReference type="EMBL" id="FNAH01000005">
    <property type="protein sequence ID" value="SDE30520.1"/>
    <property type="molecule type" value="Genomic_DNA"/>
</dbReference>
<protein>
    <recommendedName>
        <fullName evidence="9">Membrane fusion protein (MFP) family protein</fullName>
    </recommendedName>
</protein>
<reference evidence="13 14" key="1">
    <citation type="submission" date="2016-10" db="EMBL/GenBank/DDBJ databases">
        <authorList>
            <person name="de Groot N.N."/>
        </authorList>
    </citation>
    <scope>NUCLEOTIDE SEQUENCE [LARGE SCALE GENOMIC DNA]</scope>
    <source>
        <strain evidence="13 14">DSM 22220</strain>
    </source>
</reference>
<sequence>MRYEQIDRSLGRSLRRQIFLALAVVVILLGGGGSVAALTEISGAVVGMGKLIVEGRPKNVQHLDGGTVREILVSEGESVSAGDVLFRLDPTVVQANLRSVNSQIDALLAQESRLSAEILDQQEIAFPAELAESEDPRRIVLVKGQQELKDARAAAREGQRRQLTAQIAQLEDKITAHTAQRVATERAILLADDELESKRKLNERGLTSATELRAAERLRSDLDAEIATLDAQLSETREEILRRELERTQIDEQFREEILTMLDEKRTELARLTQEKVAAEDRMARLEIVAPIDGQLHELAVHTLGQVISPGEKLVTVVARNDRLVVETRLPPQDVDQVYRDQVARLRFPGLDQRKTPQLVGAVIDVSPDASIDEATGTSYYLARVSVAAEELARIEDSELRPGMPVEVFIETNPRAIMSYLVKPMVDQIQHAFREG</sequence>
<keyword evidence="5 9" id="KW-0997">Cell inner membrane</keyword>
<keyword evidence="6" id="KW-0812">Transmembrane</keyword>
<name>A0A1G7BV69_9RHOB</name>
<dbReference type="GO" id="GO:0005886">
    <property type="term" value="C:plasma membrane"/>
    <property type="evidence" value="ECO:0007669"/>
    <property type="project" value="UniProtKB-SubCell"/>
</dbReference>
<evidence type="ECO:0000256" key="9">
    <source>
        <dbReference type="RuleBase" id="RU365093"/>
    </source>
</evidence>
<dbReference type="InterPro" id="IPR010129">
    <property type="entry name" value="T1SS_HlyD"/>
</dbReference>
<dbReference type="Proteomes" id="UP000199344">
    <property type="component" value="Unassembled WGS sequence"/>
</dbReference>
<keyword evidence="8" id="KW-0472">Membrane</keyword>
<evidence type="ECO:0000256" key="2">
    <source>
        <dbReference type="ARBA" id="ARBA00009477"/>
    </source>
</evidence>
<dbReference type="Gene3D" id="2.40.30.170">
    <property type="match status" value="1"/>
</dbReference>
<evidence type="ECO:0000256" key="5">
    <source>
        <dbReference type="ARBA" id="ARBA00022519"/>
    </source>
</evidence>
<dbReference type="STRING" id="591205.SAMN05421538_105205"/>
<dbReference type="Pfam" id="PF26002">
    <property type="entry name" value="Beta-barrel_AprE"/>
    <property type="match status" value="1"/>
</dbReference>
<evidence type="ECO:0000313" key="13">
    <source>
        <dbReference type="EMBL" id="SDE30520.1"/>
    </source>
</evidence>
<gene>
    <name evidence="13" type="ORF">SAMN05421538_105205</name>
</gene>
<dbReference type="GO" id="GO:0015031">
    <property type="term" value="P:protein transport"/>
    <property type="evidence" value="ECO:0007669"/>
    <property type="project" value="InterPro"/>
</dbReference>
<dbReference type="PANTHER" id="PTHR30386:SF17">
    <property type="entry name" value="ALKALINE PROTEASE SECRETION PROTEIN APRE"/>
    <property type="match status" value="1"/>
</dbReference>
<feature type="coiled-coil region" evidence="10">
    <location>
        <begin position="212"/>
        <end position="289"/>
    </location>
</feature>
<evidence type="ECO:0000256" key="4">
    <source>
        <dbReference type="ARBA" id="ARBA00022475"/>
    </source>
</evidence>
<evidence type="ECO:0000256" key="7">
    <source>
        <dbReference type="ARBA" id="ARBA00022989"/>
    </source>
</evidence>
<dbReference type="InterPro" id="IPR058982">
    <property type="entry name" value="Beta-barrel_AprE"/>
</dbReference>
<feature type="coiled-coil region" evidence="10">
    <location>
        <begin position="153"/>
        <end position="187"/>
    </location>
</feature>
<comment type="subcellular location">
    <subcellularLocation>
        <location evidence="1 9">Cell inner membrane</location>
        <topology evidence="1 9">Single-pass membrane protein</topology>
    </subcellularLocation>
</comment>
<dbReference type="NCBIfam" id="TIGR01843">
    <property type="entry name" value="type_I_hlyD"/>
    <property type="match status" value="1"/>
</dbReference>